<dbReference type="InterPro" id="IPR003582">
    <property type="entry name" value="ShKT_dom"/>
</dbReference>
<proteinExistence type="predicted"/>
<keyword evidence="1" id="KW-0800">Toxin</keyword>
<accession>A0A3M6T4G5</accession>
<feature type="domain" description="ShKT" evidence="4">
    <location>
        <begin position="51"/>
        <end position="85"/>
    </location>
</feature>
<feature type="region of interest" description="Disordered" evidence="3">
    <location>
        <begin position="255"/>
        <end position="274"/>
    </location>
</feature>
<evidence type="ECO:0000313" key="5">
    <source>
        <dbReference type="EMBL" id="RMX35539.1"/>
    </source>
</evidence>
<organism evidence="5 6">
    <name type="scientific">Pocillopora damicornis</name>
    <name type="common">Cauliflower coral</name>
    <name type="synonym">Millepora damicornis</name>
    <dbReference type="NCBI Taxonomy" id="46731"/>
    <lineage>
        <taxon>Eukaryota</taxon>
        <taxon>Metazoa</taxon>
        <taxon>Cnidaria</taxon>
        <taxon>Anthozoa</taxon>
        <taxon>Hexacorallia</taxon>
        <taxon>Scleractinia</taxon>
        <taxon>Astrocoeniina</taxon>
        <taxon>Pocilloporidae</taxon>
        <taxon>Pocillopora</taxon>
    </lineage>
</organism>
<feature type="disulfide bond" evidence="2">
    <location>
        <begin position="51"/>
        <end position="85"/>
    </location>
</feature>
<comment type="caution">
    <text evidence="2">Lacks conserved residue(s) required for the propagation of feature annotation.</text>
</comment>
<keyword evidence="6" id="KW-1185">Reference proteome</keyword>
<feature type="region of interest" description="Disordered" evidence="3">
    <location>
        <begin position="305"/>
        <end position="327"/>
    </location>
</feature>
<dbReference type="STRING" id="46731.A0A3M6T4G5"/>
<name>A0A3M6T4G5_POCDA</name>
<dbReference type="SMART" id="SM00254">
    <property type="entry name" value="ShKT"/>
    <property type="match status" value="3"/>
</dbReference>
<dbReference type="EMBL" id="RCHS01004356">
    <property type="protein sequence ID" value="RMX35539.1"/>
    <property type="molecule type" value="Genomic_DNA"/>
</dbReference>
<reference evidence="5 6" key="1">
    <citation type="journal article" date="2018" name="Sci. Rep.">
        <title>Comparative analysis of the Pocillopora damicornis genome highlights role of immune system in coral evolution.</title>
        <authorList>
            <person name="Cunning R."/>
            <person name="Bay R.A."/>
            <person name="Gillette P."/>
            <person name="Baker A.C."/>
            <person name="Traylor-Knowles N."/>
        </authorList>
    </citation>
    <scope>NUCLEOTIDE SEQUENCE [LARGE SCALE GENOMIC DNA]</scope>
    <source>
        <strain evidence="5">RSMAS</strain>
        <tissue evidence="5">Whole animal</tissue>
    </source>
</reference>
<feature type="compositionally biased region" description="Basic and acidic residues" evidence="3">
    <location>
        <begin position="397"/>
        <end position="421"/>
    </location>
</feature>
<dbReference type="AlphaFoldDB" id="A0A3M6T4G5"/>
<sequence length="554" mass="61470">MVECGQKTQNAVFSIILYVIVSVFYLCTKEAVQGAPIALDVSQVRINPLECYDRVKSCSKEAKNGFCASNYHYMIDRCPWSCRFCRKAGGDTDKCEDIDQHCPEWVSNNECATRPDYMAQNCKKSCEMCGPESEYKVSDSEPSCPIWAKAGWCQKNSDLLKKCPHSCQKFGYMGANSMEERYITVNFQNTSQVTATNVTDFAAPPPPSAAIRPHSELESLPADLKSVLEKEWWNSKLLQLTQKQNEYVTHPELRQPSFPLYTNSSAQSGNNTLLGRKQINGSQVLTNSTSSQGFINQSSILQGGNKQEQLNEPPAPAPPPRPYDSLLPQLAVSGLTWNGKRKKAEENQADGQTAQETESSQDVIWKEEKEEDEDLEAENGQQKEEVPVIVSGNDEISSGHEPRDEMLPLGNKEVKHAKTHESQLTTSGENFENYHENTEGHVTSSSGSGEEMDSEEQHDVSMYNSPESTQEGDVKQVFPESDISGSGQHSAQEIDDNETSSDGSRREDNVKQGFPKNNIRSGSQLYKQESGDFESSSSGSNQYEDDVTFSGSGE</sequence>
<evidence type="ECO:0000313" key="6">
    <source>
        <dbReference type="Proteomes" id="UP000275408"/>
    </source>
</evidence>
<feature type="compositionally biased region" description="Polar residues" evidence="3">
    <location>
        <begin position="349"/>
        <end position="362"/>
    </location>
</feature>
<protein>
    <recommendedName>
        <fullName evidence="4">ShKT domain-containing protein</fullName>
    </recommendedName>
</protein>
<dbReference type="PROSITE" id="PS51670">
    <property type="entry name" value="SHKT"/>
    <property type="match status" value="2"/>
</dbReference>
<dbReference type="PANTHER" id="PTHR21724:SF109">
    <property type="entry name" value="SHKT DOMAIN-CONTAINING PROTEIN"/>
    <property type="match status" value="1"/>
</dbReference>
<evidence type="ECO:0000256" key="1">
    <source>
        <dbReference type="ARBA" id="ARBA00022656"/>
    </source>
</evidence>
<feature type="domain" description="ShKT" evidence="4">
    <location>
        <begin position="95"/>
        <end position="129"/>
    </location>
</feature>
<evidence type="ECO:0000259" key="4">
    <source>
        <dbReference type="PROSITE" id="PS51670"/>
    </source>
</evidence>
<gene>
    <name evidence="5" type="ORF">pdam_00003791</name>
</gene>
<feature type="compositionally biased region" description="Polar residues" evidence="3">
    <location>
        <begin position="260"/>
        <end position="274"/>
    </location>
</feature>
<feature type="non-terminal residue" evidence="5">
    <location>
        <position position="554"/>
    </location>
</feature>
<feature type="disulfide bond" evidence="2">
    <location>
        <begin position="95"/>
        <end position="129"/>
    </location>
</feature>
<feature type="region of interest" description="Disordered" evidence="3">
    <location>
        <begin position="341"/>
        <end position="554"/>
    </location>
</feature>
<dbReference type="PANTHER" id="PTHR21724">
    <property type="entry name" value="SHKT DOMAIN-CONTAINING PROTEIN"/>
    <property type="match status" value="1"/>
</dbReference>
<comment type="caution">
    <text evidence="5">The sequence shown here is derived from an EMBL/GenBank/DDBJ whole genome shotgun (WGS) entry which is preliminary data.</text>
</comment>
<feature type="compositionally biased region" description="Polar residues" evidence="3">
    <location>
        <begin position="518"/>
        <end position="527"/>
    </location>
</feature>
<keyword evidence="2" id="KW-1015">Disulfide bond</keyword>
<evidence type="ECO:0000256" key="3">
    <source>
        <dbReference type="SAM" id="MobiDB-lite"/>
    </source>
</evidence>
<feature type="compositionally biased region" description="Polar residues" evidence="3">
    <location>
        <begin position="462"/>
        <end position="471"/>
    </location>
</feature>
<dbReference type="Gene3D" id="1.10.10.1940">
    <property type="match status" value="1"/>
</dbReference>
<feature type="compositionally biased region" description="Pro residues" evidence="3">
    <location>
        <begin position="313"/>
        <end position="322"/>
    </location>
</feature>
<dbReference type="OrthoDB" id="6132182at2759"/>
<dbReference type="GO" id="GO:0090729">
    <property type="term" value="F:toxin activity"/>
    <property type="evidence" value="ECO:0007669"/>
    <property type="project" value="UniProtKB-KW"/>
</dbReference>
<dbReference type="Pfam" id="PF01549">
    <property type="entry name" value="ShK"/>
    <property type="match status" value="3"/>
</dbReference>
<dbReference type="Proteomes" id="UP000275408">
    <property type="component" value="Unassembled WGS sequence"/>
</dbReference>
<evidence type="ECO:0000256" key="2">
    <source>
        <dbReference type="PROSITE-ProRule" id="PRU01005"/>
    </source>
</evidence>